<comment type="caution">
    <text evidence="7">The sequence shown here is derived from an EMBL/GenBank/DDBJ whole genome shotgun (WGS) entry which is preliminary data.</text>
</comment>
<sequence>MNKIVLSSFMFVTIFVTIQMVYVEAFNIGIAKDERVTFFNNLTVPLVVSCRDKDRIVEYETVDPGNGYSLKFTVFTLIPSSLWYCNFVWLREDHNFNIYVQKRDRCSRSGCVWYIKEEGPCKVGGECYKW</sequence>
<evidence type="ECO:0000256" key="1">
    <source>
        <dbReference type="ARBA" id="ARBA00004613"/>
    </source>
</evidence>
<feature type="chain" id="PRO_5043109998" description="S-protein homolog" evidence="6">
    <location>
        <begin position="26"/>
        <end position="130"/>
    </location>
</feature>
<dbReference type="Pfam" id="PF05938">
    <property type="entry name" value="Self-incomp_S1"/>
    <property type="match status" value="1"/>
</dbReference>
<evidence type="ECO:0000256" key="2">
    <source>
        <dbReference type="ARBA" id="ARBA00005581"/>
    </source>
</evidence>
<dbReference type="AlphaFoldDB" id="A0AAV1X6Q7"/>
<proteinExistence type="inferred from homology"/>
<dbReference type="Proteomes" id="UP001497480">
    <property type="component" value="Unassembled WGS sequence"/>
</dbReference>
<dbReference type="InterPro" id="IPR010264">
    <property type="entry name" value="Self-incomp_S1"/>
</dbReference>
<comment type="similarity">
    <text evidence="2 6">Belongs to the plant self-incompatibility (S1) protein family.</text>
</comment>
<dbReference type="PANTHER" id="PTHR31232">
    <property type="match status" value="1"/>
</dbReference>
<reference evidence="7 8" key="1">
    <citation type="submission" date="2024-03" db="EMBL/GenBank/DDBJ databases">
        <authorList>
            <person name="Martinez-Hernandez J."/>
        </authorList>
    </citation>
    <scope>NUCLEOTIDE SEQUENCE [LARGE SCALE GENOMIC DNA]</scope>
</reference>
<evidence type="ECO:0000313" key="8">
    <source>
        <dbReference type="Proteomes" id="UP001497480"/>
    </source>
</evidence>
<protein>
    <recommendedName>
        <fullName evidence="6">S-protein homolog</fullName>
    </recommendedName>
</protein>
<dbReference type="GO" id="GO:0005576">
    <property type="term" value="C:extracellular region"/>
    <property type="evidence" value="ECO:0007669"/>
    <property type="project" value="UniProtKB-SubCell"/>
</dbReference>
<dbReference type="GO" id="GO:0060320">
    <property type="term" value="P:rejection of self pollen"/>
    <property type="evidence" value="ECO:0007669"/>
    <property type="project" value="UniProtKB-KW"/>
</dbReference>
<evidence type="ECO:0000313" key="7">
    <source>
        <dbReference type="EMBL" id="CAL0317300.1"/>
    </source>
</evidence>
<keyword evidence="4 6" id="KW-0964">Secreted</keyword>
<keyword evidence="3 6" id="KW-0713">Self-incompatibility</keyword>
<evidence type="ECO:0000256" key="5">
    <source>
        <dbReference type="ARBA" id="ARBA00022729"/>
    </source>
</evidence>
<gene>
    <name evidence="7" type="ORF">LLUT_LOCUS18360</name>
</gene>
<keyword evidence="5 6" id="KW-0732">Signal</keyword>
<dbReference type="EMBL" id="CAXHTB010000012">
    <property type="protein sequence ID" value="CAL0317300.1"/>
    <property type="molecule type" value="Genomic_DNA"/>
</dbReference>
<evidence type="ECO:0000256" key="3">
    <source>
        <dbReference type="ARBA" id="ARBA00022471"/>
    </source>
</evidence>
<name>A0AAV1X6Q7_LUPLU</name>
<keyword evidence="8" id="KW-1185">Reference proteome</keyword>
<dbReference type="PANTHER" id="PTHR31232:SF43">
    <property type="entry name" value="S-PROTEIN HOMOLOG 29-RELATED"/>
    <property type="match status" value="1"/>
</dbReference>
<accession>A0AAV1X6Q7</accession>
<comment type="subcellular location">
    <subcellularLocation>
        <location evidence="1 6">Secreted</location>
    </subcellularLocation>
</comment>
<feature type="signal peptide" evidence="6">
    <location>
        <begin position="1"/>
        <end position="25"/>
    </location>
</feature>
<evidence type="ECO:0000256" key="4">
    <source>
        <dbReference type="ARBA" id="ARBA00022525"/>
    </source>
</evidence>
<evidence type="ECO:0000256" key="6">
    <source>
        <dbReference type="RuleBase" id="RU367044"/>
    </source>
</evidence>
<organism evidence="7 8">
    <name type="scientific">Lupinus luteus</name>
    <name type="common">European yellow lupine</name>
    <dbReference type="NCBI Taxonomy" id="3873"/>
    <lineage>
        <taxon>Eukaryota</taxon>
        <taxon>Viridiplantae</taxon>
        <taxon>Streptophyta</taxon>
        <taxon>Embryophyta</taxon>
        <taxon>Tracheophyta</taxon>
        <taxon>Spermatophyta</taxon>
        <taxon>Magnoliopsida</taxon>
        <taxon>eudicotyledons</taxon>
        <taxon>Gunneridae</taxon>
        <taxon>Pentapetalae</taxon>
        <taxon>rosids</taxon>
        <taxon>fabids</taxon>
        <taxon>Fabales</taxon>
        <taxon>Fabaceae</taxon>
        <taxon>Papilionoideae</taxon>
        <taxon>50 kb inversion clade</taxon>
        <taxon>genistoids sensu lato</taxon>
        <taxon>core genistoids</taxon>
        <taxon>Genisteae</taxon>
        <taxon>Lupinus</taxon>
    </lineage>
</organism>